<keyword evidence="3" id="KW-1185">Reference proteome</keyword>
<protein>
    <submittedName>
        <fullName evidence="2">Uncharacterized protein</fullName>
    </submittedName>
</protein>
<feature type="compositionally biased region" description="Polar residues" evidence="1">
    <location>
        <begin position="19"/>
        <end position="38"/>
    </location>
</feature>
<accession>A0A6A6UWG6</accession>
<evidence type="ECO:0000256" key="1">
    <source>
        <dbReference type="SAM" id="MobiDB-lite"/>
    </source>
</evidence>
<feature type="region of interest" description="Disordered" evidence="1">
    <location>
        <begin position="1"/>
        <end position="122"/>
    </location>
</feature>
<name>A0A6A6UWG6_9PLEO</name>
<dbReference type="Proteomes" id="UP000799440">
    <property type="component" value="Unassembled WGS sequence"/>
</dbReference>
<sequence length="122" mass="12842">MPQNGFMGPGQGARMARRMNQSMGAPQNGSMLQGNQGAQMAGVRNQGLQDLGTLPNGSLGAGDQGSQMVGNEGAQMAGLMDLGPKPPQNGFLLPSNQGNQENKETQSDEQRRTKRQNTGTNK</sequence>
<dbReference type="AlphaFoldDB" id="A0A6A6UWG6"/>
<organism evidence="2 3">
    <name type="scientific">Sporormia fimetaria CBS 119925</name>
    <dbReference type="NCBI Taxonomy" id="1340428"/>
    <lineage>
        <taxon>Eukaryota</taxon>
        <taxon>Fungi</taxon>
        <taxon>Dikarya</taxon>
        <taxon>Ascomycota</taxon>
        <taxon>Pezizomycotina</taxon>
        <taxon>Dothideomycetes</taxon>
        <taxon>Pleosporomycetidae</taxon>
        <taxon>Pleosporales</taxon>
        <taxon>Sporormiaceae</taxon>
        <taxon>Sporormia</taxon>
    </lineage>
</organism>
<feature type="compositionally biased region" description="Basic and acidic residues" evidence="1">
    <location>
        <begin position="101"/>
        <end position="111"/>
    </location>
</feature>
<evidence type="ECO:0000313" key="2">
    <source>
        <dbReference type="EMBL" id="KAF2741826.1"/>
    </source>
</evidence>
<reference evidence="2" key="1">
    <citation type="journal article" date="2020" name="Stud. Mycol.">
        <title>101 Dothideomycetes genomes: a test case for predicting lifestyles and emergence of pathogens.</title>
        <authorList>
            <person name="Haridas S."/>
            <person name="Albert R."/>
            <person name="Binder M."/>
            <person name="Bloem J."/>
            <person name="Labutti K."/>
            <person name="Salamov A."/>
            <person name="Andreopoulos B."/>
            <person name="Baker S."/>
            <person name="Barry K."/>
            <person name="Bills G."/>
            <person name="Bluhm B."/>
            <person name="Cannon C."/>
            <person name="Castanera R."/>
            <person name="Culley D."/>
            <person name="Daum C."/>
            <person name="Ezra D."/>
            <person name="Gonzalez J."/>
            <person name="Henrissat B."/>
            <person name="Kuo A."/>
            <person name="Liang C."/>
            <person name="Lipzen A."/>
            <person name="Lutzoni F."/>
            <person name="Magnuson J."/>
            <person name="Mondo S."/>
            <person name="Nolan M."/>
            <person name="Ohm R."/>
            <person name="Pangilinan J."/>
            <person name="Park H.-J."/>
            <person name="Ramirez L."/>
            <person name="Alfaro M."/>
            <person name="Sun H."/>
            <person name="Tritt A."/>
            <person name="Yoshinaga Y."/>
            <person name="Zwiers L.-H."/>
            <person name="Turgeon B."/>
            <person name="Goodwin S."/>
            <person name="Spatafora J."/>
            <person name="Crous P."/>
            <person name="Grigoriev I."/>
        </authorList>
    </citation>
    <scope>NUCLEOTIDE SEQUENCE</scope>
    <source>
        <strain evidence="2">CBS 119925</strain>
    </source>
</reference>
<proteinExistence type="predicted"/>
<dbReference type="EMBL" id="MU006623">
    <property type="protein sequence ID" value="KAF2741826.1"/>
    <property type="molecule type" value="Genomic_DNA"/>
</dbReference>
<evidence type="ECO:0000313" key="3">
    <source>
        <dbReference type="Proteomes" id="UP000799440"/>
    </source>
</evidence>
<gene>
    <name evidence="2" type="ORF">M011DRAFT_472763</name>
</gene>